<accession>A0AA49GJE4</accession>
<evidence type="ECO:0000256" key="4">
    <source>
        <dbReference type="PROSITE-ProRule" id="PRU00703"/>
    </source>
</evidence>
<evidence type="ECO:0000256" key="2">
    <source>
        <dbReference type="ARBA" id="ARBA00023122"/>
    </source>
</evidence>
<dbReference type="SUPFAM" id="SSF54631">
    <property type="entry name" value="CBS-domain pair"/>
    <property type="match status" value="1"/>
</dbReference>
<evidence type="ECO:0000256" key="3">
    <source>
        <dbReference type="ARBA" id="ARBA00023235"/>
    </source>
</evidence>
<dbReference type="SUPFAM" id="SSF51366">
    <property type="entry name" value="Ribulose-phoshate binding barrel"/>
    <property type="match status" value="1"/>
</dbReference>
<keyword evidence="2 4" id="KW-0129">CBS domain</keyword>
<dbReference type="InterPro" id="IPR013785">
    <property type="entry name" value="Aldolase_TIM"/>
</dbReference>
<protein>
    <recommendedName>
        <fullName evidence="5">CBS domain-containing protein</fullName>
    </recommendedName>
</protein>
<reference evidence="6" key="2">
    <citation type="journal article" date="2024" name="Antonie Van Leeuwenhoek">
        <title>Roseihalotalea indica gen. nov., sp. nov., a halophilic Bacteroidetes from mesopelagic Southwest Indian Ocean with higher carbohydrate metabolic potential.</title>
        <authorList>
            <person name="Chen B."/>
            <person name="Zhang M."/>
            <person name="Lin D."/>
            <person name="Ye J."/>
            <person name="Tang K."/>
        </authorList>
    </citation>
    <scope>NUCLEOTIDE SEQUENCE</scope>
    <source>
        <strain evidence="6">TK19036</strain>
    </source>
</reference>
<keyword evidence="1" id="KW-0479">Metal-binding</keyword>
<dbReference type="AlphaFoldDB" id="A0AA49GJE4"/>
<evidence type="ECO:0000256" key="1">
    <source>
        <dbReference type="ARBA" id="ARBA00022723"/>
    </source>
</evidence>
<name>A0AA49GJE4_9BACT</name>
<gene>
    <name evidence="6" type="ORF">K4G66_20590</name>
</gene>
<organism evidence="6">
    <name type="scientific">Roseihalotalea indica</name>
    <dbReference type="NCBI Taxonomy" id="2867963"/>
    <lineage>
        <taxon>Bacteria</taxon>
        <taxon>Pseudomonadati</taxon>
        <taxon>Bacteroidota</taxon>
        <taxon>Cytophagia</taxon>
        <taxon>Cytophagales</taxon>
        <taxon>Catalimonadaceae</taxon>
        <taxon>Roseihalotalea</taxon>
    </lineage>
</organism>
<dbReference type="InterPro" id="IPR000644">
    <property type="entry name" value="CBS_dom"/>
</dbReference>
<keyword evidence="3" id="KW-0413">Isomerase</keyword>
<dbReference type="InterPro" id="IPR011060">
    <property type="entry name" value="RibuloseP-bd_barrel"/>
</dbReference>
<dbReference type="EMBL" id="CP120682">
    <property type="protein sequence ID" value="WKN34776.1"/>
    <property type="molecule type" value="Genomic_DNA"/>
</dbReference>
<dbReference type="PROSITE" id="PS51371">
    <property type="entry name" value="CBS"/>
    <property type="match status" value="1"/>
</dbReference>
<dbReference type="GO" id="GO:0016857">
    <property type="term" value="F:racemase and epimerase activity, acting on carbohydrates and derivatives"/>
    <property type="evidence" value="ECO:0007669"/>
    <property type="project" value="InterPro"/>
</dbReference>
<evidence type="ECO:0000313" key="6">
    <source>
        <dbReference type="EMBL" id="WKN34776.1"/>
    </source>
</evidence>
<proteinExistence type="predicted"/>
<dbReference type="Gene3D" id="3.20.20.70">
    <property type="entry name" value="Aldolase class I"/>
    <property type="match status" value="1"/>
</dbReference>
<dbReference type="Pfam" id="PF00834">
    <property type="entry name" value="Ribul_P_3_epim"/>
    <property type="match status" value="1"/>
</dbReference>
<dbReference type="PANTHER" id="PTHR11749">
    <property type="entry name" value="RIBULOSE-5-PHOSPHATE-3-EPIMERASE"/>
    <property type="match status" value="1"/>
</dbReference>
<dbReference type="GO" id="GO:0046872">
    <property type="term" value="F:metal ion binding"/>
    <property type="evidence" value="ECO:0007669"/>
    <property type="project" value="UniProtKB-KW"/>
</dbReference>
<dbReference type="InterPro" id="IPR000056">
    <property type="entry name" value="Ribul_P_3_epim-like"/>
</dbReference>
<reference evidence="6" key="1">
    <citation type="journal article" date="2023" name="Comput. Struct. Biotechnol. J.">
        <title>Discovery of a novel marine Bacteroidetes with a rich repertoire of carbohydrate-active enzymes.</title>
        <authorList>
            <person name="Chen B."/>
            <person name="Liu G."/>
            <person name="Chen Q."/>
            <person name="Wang H."/>
            <person name="Liu L."/>
            <person name="Tang K."/>
        </authorList>
    </citation>
    <scope>NUCLEOTIDE SEQUENCE</scope>
    <source>
        <strain evidence="6">TK19036</strain>
    </source>
</reference>
<dbReference type="Gene3D" id="3.10.580.10">
    <property type="entry name" value="CBS-domain"/>
    <property type="match status" value="1"/>
</dbReference>
<evidence type="ECO:0000259" key="5">
    <source>
        <dbReference type="PROSITE" id="PS51371"/>
    </source>
</evidence>
<sequence>MKISASLYSNRQRPLKELVQELDALGIDAFHIDCNDDPAVFDDIREIKQLSDTPIDLHIISAEPEKYYALIEEHQVEYVQFQYETMQGKLLPAPPEGTVYGLAVVSDTPLEVFEPYQEVCSFILLMTTTPGQSGGVFRKDNFNRIRRFGKQYTNKKIHVDGGVNDEVSFILRSLGVDSAVSGSFLVNHTSMGAALLGLKMHEVRSHYRVKDFMMDLQDVPQLSQQNVTLASVLKSIEDYGLGFTAVVDEERRLTGISSNADVRRALLQHLDDLQNIPAATLVNAKPVRISEDATVEDLLAFVADLSFPILFLPVVNDQQQLTGTLMFNNLIRGEG</sequence>
<dbReference type="GO" id="GO:0005975">
    <property type="term" value="P:carbohydrate metabolic process"/>
    <property type="evidence" value="ECO:0007669"/>
    <property type="project" value="InterPro"/>
</dbReference>
<dbReference type="InterPro" id="IPR046342">
    <property type="entry name" value="CBS_dom_sf"/>
</dbReference>
<feature type="domain" description="CBS" evidence="5">
    <location>
        <begin position="213"/>
        <end position="273"/>
    </location>
</feature>